<dbReference type="EMBL" id="JABSTU010000004">
    <property type="protein sequence ID" value="KAH8032787.1"/>
    <property type="molecule type" value="Genomic_DNA"/>
</dbReference>
<accession>A0A9J6EEB0</accession>
<dbReference type="Gene3D" id="3.60.21.10">
    <property type="match status" value="1"/>
</dbReference>
<comment type="catalytic activity">
    <reaction evidence="9">
        <text>O-phospho-L-threonyl-[protein] + H2O = L-threonyl-[protein] + phosphate</text>
        <dbReference type="Rhea" id="RHEA:47004"/>
        <dbReference type="Rhea" id="RHEA-COMP:11060"/>
        <dbReference type="Rhea" id="RHEA-COMP:11605"/>
        <dbReference type="ChEBI" id="CHEBI:15377"/>
        <dbReference type="ChEBI" id="CHEBI:30013"/>
        <dbReference type="ChEBI" id="CHEBI:43474"/>
        <dbReference type="ChEBI" id="CHEBI:61977"/>
        <dbReference type="EC" id="3.1.3.16"/>
    </reaction>
</comment>
<dbReference type="Proteomes" id="UP000821866">
    <property type="component" value="Chromosome 2"/>
</dbReference>
<keyword evidence="4" id="KW-0479">Metal-binding</keyword>
<dbReference type="SUPFAM" id="SSF56300">
    <property type="entry name" value="Metallo-dependent phosphatases"/>
    <property type="match status" value="1"/>
</dbReference>
<dbReference type="EC" id="3.1.3.16" evidence="3"/>
<dbReference type="PRINTS" id="PR00114">
    <property type="entry name" value="STPHPHTASE"/>
</dbReference>
<keyword evidence="5" id="KW-0378">Hydrolase</keyword>
<comment type="caution">
    <text evidence="11">The sequence shown here is derived from an EMBL/GenBank/DDBJ whole genome shotgun (WGS) entry which is preliminary data.</text>
</comment>
<reference evidence="11" key="1">
    <citation type="journal article" date="2020" name="Cell">
        <title>Large-Scale Comparative Analyses of Tick Genomes Elucidate Their Genetic Diversity and Vector Capacities.</title>
        <authorList>
            <consortium name="Tick Genome and Microbiome Consortium (TIGMIC)"/>
            <person name="Jia N."/>
            <person name="Wang J."/>
            <person name="Shi W."/>
            <person name="Du L."/>
            <person name="Sun Y."/>
            <person name="Zhan W."/>
            <person name="Jiang J.F."/>
            <person name="Wang Q."/>
            <person name="Zhang B."/>
            <person name="Ji P."/>
            <person name="Bell-Sakyi L."/>
            <person name="Cui X.M."/>
            <person name="Yuan T.T."/>
            <person name="Jiang B.G."/>
            <person name="Yang W.F."/>
            <person name="Lam T.T."/>
            <person name="Chang Q.C."/>
            <person name="Ding S.J."/>
            <person name="Wang X.J."/>
            <person name="Zhu J.G."/>
            <person name="Ruan X.D."/>
            <person name="Zhao L."/>
            <person name="Wei J.T."/>
            <person name="Ye R.Z."/>
            <person name="Que T.C."/>
            <person name="Du C.H."/>
            <person name="Zhou Y.H."/>
            <person name="Cheng J.X."/>
            <person name="Dai P.F."/>
            <person name="Guo W.B."/>
            <person name="Han X.H."/>
            <person name="Huang E.J."/>
            <person name="Li L.F."/>
            <person name="Wei W."/>
            <person name="Gao Y.C."/>
            <person name="Liu J.Z."/>
            <person name="Shao H.Z."/>
            <person name="Wang X."/>
            <person name="Wang C.C."/>
            <person name="Yang T.C."/>
            <person name="Huo Q.B."/>
            <person name="Li W."/>
            <person name="Chen H.Y."/>
            <person name="Chen S.E."/>
            <person name="Zhou L.G."/>
            <person name="Ni X.B."/>
            <person name="Tian J.H."/>
            <person name="Sheng Y."/>
            <person name="Liu T."/>
            <person name="Pan Y.S."/>
            <person name="Xia L.Y."/>
            <person name="Li J."/>
            <person name="Zhao F."/>
            <person name="Cao W.C."/>
        </authorList>
    </citation>
    <scope>NUCLEOTIDE SEQUENCE</scope>
    <source>
        <strain evidence="11">Rmic-2018</strain>
    </source>
</reference>
<evidence type="ECO:0000313" key="11">
    <source>
        <dbReference type="EMBL" id="KAH8032787.1"/>
    </source>
</evidence>
<dbReference type="GO" id="GO:0005634">
    <property type="term" value="C:nucleus"/>
    <property type="evidence" value="ECO:0007669"/>
    <property type="project" value="TreeGrafter"/>
</dbReference>
<organism evidence="11 12">
    <name type="scientific">Rhipicephalus microplus</name>
    <name type="common">Cattle tick</name>
    <name type="synonym">Boophilus microplus</name>
    <dbReference type="NCBI Taxonomy" id="6941"/>
    <lineage>
        <taxon>Eukaryota</taxon>
        <taxon>Metazoa</taxon>
        <taxon>Ecdysozoa</taxon>
        <taxon>Arthropoda</taxon>
        <taxon>Chelicerata</taxon>
        <taxon>Arachnida</taxon>
        <taxon>Acari</taxon>
        <taxon>Parasitiformes</taxon>
        <taxon>Ixodida</taxon>
        <taxon>Ixodoidea</taxon>
        <taxon>Ixodidae</taxon>
        <taxon>Rhipicephalinae</taxon>
        <taxon>Rhipicephalus</taxon>
        <taxon>Boophilus</taxon>
    </lineage>
</organism>
<evidence type="ECO:0000256" key="2">
    <source>
        <dbReference type="ARBA" id="ARBA00005333"/>
    </source>
</evidence>
<dbReference type="PANTHER" id="PTHR11668:SF472">
    <property type="entry name" value="SERINE_THREONINE-PROTEIN PHOSPHATASE PP1-BETA CATALYTIC SUBUNIT"/>
    <property type="match status" value="1"/>
</dbReference>
<dbReference type="GO" id="GO:0042752">
    <property type="term" value="P:regulation of circadian rhythm"/>
    <property type="evidence" value="ECO:0007669"/>
    <property type="project" value="TreeGrafter"/>
</dbReference>
<dbReference type="InterPro" id="IPR006186">
    <property type="entry name" value="Ser/Thr-sp_prot-phosphatase"/>
</dbReference>
<dbReference type="GO" id="GO:0005737">
    <property type="term" value="C:cytoplasm"/>
    <property type="evidence" value="ECO:0007669"/>
    <property type="project" value="TreeGrafter"/>
</dbReference>
<evidence type="ECO:0000256" key="8">
    <source>
        <dbReference type="ARBA" id="ARBA00047761"/>
    </source>
</evidence>
<evidence type="ECO:0000256" key="9">
    <source>
        <dbReference type="ARBA" id="ARBA00048336"/>
    </source>
</evidence>
<evidence type="ECO:0000256" key="7">
    <source>
        <dbReference type="ARBA" id="ARBA00023211"/>
    </source>
</evidence>
<dbReference type="Pfam" id="PF00149">
    <property type="entry name" value="Metallophos"/>
    <property type="match status" value="1"/>
</dbReference>
<dbReference type="AlphaFoldDB" id="A0A9J6EEB0"/>
<evidence type="ECO:0000256" key="6">
    <source>
        <dbReference type="ARBA" id="ARBA00022912"/>
    </source>
</evidence>
<proteinExistence type="inferred from homology"/>
<evidence type="ECO:0000256" key="4">
    <source>
        <dbReference type="ARBA" id="ARBA00022723"/>
    </source>
</evidence>
<dbReference type="Pfam" id="PF16891">
    <property type="entry name" value="STPPase_N"/>
    <property type="match status" value="1"/>
</dbReference>
<dbReference type="VEuPathDB" id="VectorBase:LOC119160974"/>
<dbReference type="GO" id="GO:0032922">
    <property type="term" value="P:circadian regulation of gene expression"/>
    <property type="evidence" value="ECO:0007669"/>
    <property type="project" value="TreeGrafter"/>
</dbReference>
<dbReference type="InterPro" id="IPR050341">
    <property type="entry name" value="PP1_catalytic_subunit"/>
</dbReference>
<comment type="cofactor">
    <cofactor evidence="1">
        <name>Mn(2+)</name>
        <dbReference type="ChEBI" id="CHEBI:29035"/>
    </cofactor>
</comment>
<comment type="catalytic activity">
    <reaction evidence="8">
        <text>O-phospho-L-seryl-[protein] + H2O = L-seryl-[protein] + phosphate</text>
        <dbReference type="Rhea" id="RHEA:20629"/>
        <dbReference type="Rhea" id="RHEA-COMP:9863"/>
        <dbReference type="Rhea" id="RHEA-COMP:11604"/>
        <dbReference type="ChEBI" id="CHEBI:15377"/>
        <dbReference type="ChEBI" id="CHEBI:29999"/>
        <dbReference type="ChEBI" id="CHEBI:43474"/>
        <dbReference type="ChEBI" id="CHEBI:83421"/>
        <dbReference type="EC" id="3.1.3.16"/>
    </reaction>
</comment>
<comment type="similarity">
    <text evidence="2">Belongs to the PPP phosphatase family. PP-1 subfamily.</text>
</comment>
<evidence type="ECO:0000313" key="12">
    <source>
        <dbReference type="Proteomes" id="UP000821866"/>
    </source>
</evidence>
<evidence type="ECO:0000259" key="10">
    <source>
        <dbReference type="SMART" id="SM00156"/>
    </source>
</evidence>
<evidence type="ECO:0000256" key="3">
    <source>
        <dbReference type="ARBA" id="ARBA00013081"/>
    </source>
</evidence>
<keyword evidence="12" id="KW-1185">Reference proteome</keyword>
<gene>
    <name evidence="11" type="ORF">HPB51_001865</name>
</gene>
<reference evidence="11" key="2">
    <citation type="submission" date="2021-09" db="EMBL/GenBank/DDBJ databases">
        <authorList>
            <person name="Jia N."/>
            <person name="Wang J."/>
            <person name="Shi W."/>
            <person name="Du L."/>
            <person name="Sun Y."/>
            <person name="Zhan W."/>
            <person name="Jiang J."/>
            <person name="Wang Q."/>
            <person name="Zhang B."/>
            <person name="Ji P."/>
            <person name="Sakyi L.B."/>
            <person name="Cui X."/>
            <person name="Yuan T."/>
            <person name="Jiang B."/>
            <person name="Yang W."/>
            <person name="Lam T.T.-Y."/>
            <person name="Chang Q."/>
            <person name="Ding S."/>
            <person name="Wang X."/>
            <person name="Zhu J."/>
            <person name="Ruan X."/>
            <person name="Zhao L."/>
            <person name="Wei J."/>
            <person name="Que T."/>
            <person name="Du C."/>
            <person name="Cheng J."/>
            <person name="Dai P."/>
            <person name="Han X."/>
            <person name="Huang E."/>
            <person name="Gao Y."/>
            <person name="Liu J."/>
            <person name="Shao H."/>
            <person name="Ye R."/>
            <person name="Li L."/>
            <person name="Wei W."/>
            <person name="Wang X."/>
            <person name="Wang C."/>
            <person name="Huo Q."/>
            <person name="Li W."/>
            <person name="Guo W."/>
            <person name="Chen H."/>
            <person name="Chen S."/>
            <person name="Zhou L."/>
            <person name="Zhou L."/>
            <person name="Ni X."/>
            <person name="Tian J."/>
            <person name="Zhou Y."/>
            <person name="Sheng Y."/>
            <person name="Liu T."/>
            <person name="Pan Y."/>
            <person name="Xia L."/>
            <person name="Li J."/>
            <person name="Zhao F."/>
            <person name="Cao W."/>
        </authorList>
    </citation>
    <scope>NUCLEOTIDE SEQUENCE</scope>
    <source>
        <strain evidence="11">Rmic-2018</strain>
        <tissue evidence="11">Larvae</tissue>
    </source>
</reference>
<feature type="domain" description="Serine/threonine specific protein phosphatases" evidence="10">
    <location>
        <begin position="29"/>
        <end position="121"/>
    </location>
</feature>
<protein>
    <recommendedName>
        <fullName evidence="3">protein-serine/threonine phosphatase</fullName>
        <ecNumber evidence="3">3.1.3.16</ecNumber>
    </recommendedName>
</protein>
<evidence type="ECO:0000256" key="1">
    <source>
        <dbReference type="ARBA" id="ARBA00001936"/>
    </source>
</evidence>
<evidence type="ECO:0000256" key="5">
    <source>
        <dbReference type="ARBA" id="ARBA00022801"/>
    </source>
</evidence>
<dbReference type="SMART" id="SM00156">
    <property type="entry name" value="PP2Ac"/>
    <property type="match status" value="1"/>
</dbReference>
<dbReference type="GO" id="GO:0004722">
    <property type="term" value="F:protein serine/threonine phosphatase activity"/>
    <property type="evidence" value="ECO:0007669"/>
    <property type="project" value="UniProtKB-EC"/>
</dbReference>
<keyword evidence="7" id="KW-0464">Manganese</keyword>
<keyword evidence="6" id="KW-0904">Protein phosphatase</keyword>
<dbReference type="GO" id="GO:0046872">
    <property type="term" value="F:metal ion binding"/>
    <property type="evidence" value="ECO:0007669"/>
    <property type="project" value="UniProtKB-KW"/>
</dbReference>
<sequence>MAEGDLNVDSVIFRLLEDRECRPQMTVPLTETEILGLCIKSREIFMSQPILLELEAPLKVCGDKHGQYTDLIRLLKRGGFLPETNYLFLGDYVDRGQQSLETICLLLAYKVKYPENIFLLR</sequence>
<dbReference type="InterPro" id="IPR031675">
    <property type="entry name" value="STPPase_N"/>
</dbReference>
<dbReference type="InterPro" id="IPR004843">
    <property type="entry name" value="Calcineurin-like_PHP"/>
</dbReference>
<name>A0A9J6EEB0_RHIMP</name>
<dbReference type="InterPro" id="IPR029052">
    <property type="entry name" value="Metallo-depent_PP-like"/>
</dbReference>
<dbReference type="PANTHER" id="PTHR11668">
    <property type="entry name" value="SERINE/THREONINE PROTEIN PHOSPHATASE"/>
    <property type="match status" value="1"/>
</dbReference>